<dbReference type="Pfam" id="PF00018">
    <property type="entry name" value="SH3_1"/>
    <property type="match status" value="1"/>
</dbReference>
<dbReference type="Pfam" id="PF17820">
    <property type="entry name" value="PDZ_6"/>
    <property type="match status" value="1"/>
</dbReference>
<dbReference type="SUPFAM" id="SSF46934">
    <property type="entry name" value="UBA-like"/>
    <property type="match status" value="1"/>
</dbReference>
<dbReference type="SMART" id="SM00233">
    <property type="entry name" value="PH"/>
    <property type="match status" value="1"/>
</dbReference>
<proteinExistence type="predicted"/>
<dbReference type="InterPro" id="IPR001452">
    <property type="entry name" value="SH3_domain"/>
</dbReference>
<feature type="region of interest" description="Disordered" evidence="3">
    <location>
        <begin position="560"/>
        <end position="620"/>
    </location>
</feature>
<feature type="domain" description="PH" evidence="5">
    <location>
        <begin position="175"/>
        <end position="293"/>
    </location>
</feature>
<feature type="domain" description="SH3" evidence="4">
    <location>
        <begin position="690"/>
        <end position="748"/>
    </location>
</feature>
<dbReference type="InterPro" id="IPR001849">
    <property type="entry name" value="PH_domain"/>
</dbReference>
<comment type="caution">
    <text evidence="6">The sequence shown here is derived from an EMBL/GenBank/DDBJ whole genome shotgun (WGS) entry which is preliminary data.</text>
</comment>
<keyword evidence="1 2" id="KW-0728">SH3 domain</keyword>
<accession>A0A8J2WYW2</accession>
<evidence type="ECO:0000256" key="1">
    <source>
        <dbReference type="ARBA" id="ARBA00022443"/>
    </source>
</evidence>
<feature type="compositionally biased region" description="Pro residues" evidence="3">
    <location>
        <begin position="636"/>
        <end position="693"/>
    </location>
</feature>
<dbReference type="PROSITE" id="PS50002">
    <property type="entry name" value="SH3"/>
    <property type="match status" value="1"/>
</dbReference>
<dbReference type="EMBL" id="CAKKNE010000002">
    <property type="protein sequence ID" value="CAH0367256.1"/>
    <property type="molecule type" value="Genomic_DNA"/>
</dbReference>
<dbReference type="Proteomes" id="UP000789595">
    <property type="component" value="Unassembled WGS sequence"/>
</dbReference>
<gene>
    <name evidence="6" type="ORF">PECAL_2P02700</name>
</gene>
<dbReference type="InterPro" id="IPR036034">
    <property type="entry name" value="PDZ_sf"/>
</dbReference>
<evidence type="ECO:0000256" key="3">
    <source>
        <dbReference type="SAM" id="MobiDB-lite"/>
    </source>
</evidence>
<feature type="compositionally biased region" description="Pro residues" evidence="3">
    <location>
        <begin position="402"/>
        <end position="412"/>
    </location>
</feature>
<dbReference type="InterPro" id="IPR011993">
    <property type="entry name" value="PH-like_dom_sf"/>
</dbReference>
<evidence type="ECO:0000259" key="5">
    <source>
        <dbReference type="PROSITE" id="PS50003"/>
    </source>
</evidence>
<dbReference type="SUPFAM" id="SSF50156">
    <property type="entry name" value="PDZ domain-like"/>
    <property type="match status" value="1"/>
</dbReference>
<reference evidence="6" key="1">
    <citation type="submission" date="2021-11" db="EMBL/GenBank/DDBJ databases">
        <authorList>
            <consortium name="Genoscope - CEA"/>
            <person name="William W."/>
        </authorList>
    </citation>
    <scope>NUCLEOTIDE SEQUENCE</scope>
</reference>
<evidence type="ECO:0000313" key="7">
    <source>
        <dbReference type="Proteomes" id="UP000789595"/>
    </source>
</evidence>
<evidence type="ECO:0000256" key="2">
    <source>
        <dbReference type="PROSITE-ProRule" id="PRU00192"/>
    </source>
</evidence>
<organism evidence="6 7">
    <name type="scientific">Pelagomonas calceolata</name>
    <dbReference type="NCBI Taxonomy" id="35677"/>
    <lineage>
        <taxon>Eukaryota</taxon>
        <taxon>Sar</taxon>
        <taxon>Stramenopiles</taxon>
        <taxon>Ochrophyta</taxon>
        <taxon>Pelagophyceae</taxon>
        <taxon>Pelagomonadales</taxon>
        <taxon>Pelagomonadaceae</taxon>
        <taxon>Pelagomonas</taxon>
    </lineage>
</organism>
<dbReference type="PANTHER" id="PTHR24216:SF65">
    <property type="entry name" value="PAXILLIN-LIKE PROTEIN 1"/>
    <property type="match status" value="1"/>
</dbReference>
<dbReference type="InterPro" id="IPR036028">
    <property type="entry name" value="SH3-like_dom_sf"/>
</dbReference>
<dbReference type="SUPFAM" id="SSF50729">
    <property type="entry name" value="PH domain-like"/>
    <property type="match status" value="1"/>
</dbReference>
<feature type="region of interest" description="Disordered" evidence="3">
    <location>
        <begin position="636"/>
        <end position="705"/>
    </location>
</feature>
<evidence type="ECO:0000259" key="4">
    <source>
        <dbReference type="PROSITE" id="PS50002"/>
    </source>
</evidence>
<feature type="compositionally biased region" description="Pro residues" evidence="3">
    <location>
        <begin position="576"/>
        <end position="602"/>
    </location>
</feature>
<dbReference type="PROSITE" id="PS50003">
    <property type="entry name" value="PH_DOMAIN"/>
    <property type="match status" value="1"/>
</dbReference>
<evidence type="ECO:0000313" key="6">
    <source>
        <dbReference type="EMBL" id="CAH0367256.1"/>
    </source>
</evidence>
<dbReference type="SMART" id="SM00326">
    <property type="entry name" value="SH3"/>
    <property type="match status" value="1"/>
</dbReference>
<dbReference type="OrthoDB" id="206682at2759"/>
<dbReference type="AlphaFoldDB" id="A0A8J2WYW2"/>
<name>A0A8J2WYW2_9STRA</name>
<protein>
    <submittedName>
        <fullName evidence="6">Uncharacterized protein</fullName>
    </submittedName>
</protein>
<keyword evidence="7" id="KW-1185">Reference proteome</keyword>
<dbReference type="PANTHER" id="PTHR24216">
    <property type="entry name" value="PAXILLIN-RELATED"/>
    <property type="match status" value="1"/>
</dbReference>
<dbReference type="Gene3D" id="2.30.30.40">
    <property type="entry name" value="SH3 Domains"/>
    <property type="match status" value="1"/>
</dbReference>
<sequence length="748" mass="77493">MRQDLLDLDPFSAAPSVPPDVRQFAELTGVDHATATRYLDAVKAHGGGLESALDAFFAQGEAPPSRPQARRGTTDDEMAARRLEEDERRRSGRHNSLDEVVGKLREMGFEAPLIFEAAERCDNLEAATQYCLSGGAEQPTPVVATVPVATAVNTTRPRANSQQRSVAREYDSAARVKKAGKLYKLSRASSLRGARWQRRSFILRNCELGYAEDAAPHDAALQQAPLKGVSVWGCYALREPAHQGKAHVFAVYSTAAQAASQPSAAPRTTLAMLAADDAATAADWCRAIYAAAGRAGMLLRVGEDSDAATLLCVCCADSAEVSRHLRAGGDDGRVVVSRVGGALERVGLRVGDELTALDGQPIPYLDADRLGRLLATARRPFELTVRRPRAPRRPSGAGGAPPAAPAPAPPARPVVDLLGLDLEPAPAAPAPALPEPAPLLAVPPPAADAPVVAAVRSALDNQAEGKRCAARGDAAGAAAAYRRVVDDLLRAQPLYAASPANQAAVARALPGVDLAALYDEAVAGVRAGERPAPAPVAPVAPVAPAPVVPARPQLRSLASMSRDGHDPFADVELPAAPAPAPPPAPVQQPAWAAPPAPAPPVPARAAMPLPTPPSVPAQPKAAPWPAAAALAAPAPAPRPAAVPLPAVPAQPKPPSPPPQPDPAPVAAKPKPPPPPPKPKPPPPPPRAPEPPSRPARVAHPYDAAEPWQLSAAEGDAVNILETHEDGWADVVTSDGARGMLPVSYLAEE</sequence>
<dbReference type="InterPro" id="IPR009060">
    <property type="entry name" value="UBA-like_sf"/>
</dbReference>
<dbReference type="Gene3D" id="2.30.42.10">
    <property type="match status" value="1"/>
</dbReference>
<dbReference type="InterPro" id="IPR041489">
    <property type="entry name" value="PDZ_6"/>
</dbReference>
<dbReference type="SUPFAM" id="SSF50044">
    <property type="entry name" value="SH3-domain"/>
    <property type="match status" value="1"/>
</dbReference>
<feature type="region of interest" description="Disordered" evidence="3">
    <location>
        <begin position="385"/>
        <end position="414"/>
    </location>
</feature>
<dbReference type="Pfam" id="PF14555">
    <property type="entry name" value="UBA_4"/>
    <property type="match status" value="1"/>
</dbReference>
<dbReference type="Gene3D" id="2.30.29.30">
    <property type="entry name" value="Pleckstrin-homology domain (PH domain)/Phosphotyrosine-binding domain (PTB)"/>
    <property type="match status" value="1"/>
</dbReference>